<reference evidence="1" key="1">
    <citation type="journal article" date="2015" name="Nature">
        <title>Complex archaea that bridge the gap between prokaryotes and eukaryotes.</title>
        <authorList>
            <person name="Spang A."/>
            <person name="Saw J.H."/>
            <person name="Jorgensen S.L."/>
            <person name="Zaremba-Niedzwiedzka K."/>
            <person name="Martijn J."/>
            <person name="Lind A.E."/>
            <person name="van Eijk R."/>
            <person name="Schleper C."/>
            <person name="Guy L."/>
            <person name="Ettema T.J."/>
        </authorList>
    </citation>
    <scope>NUCLEOTIDE SEQUENCE</scope>
</reference>
<feature type="non-terminal residue" evidence="1">
    <location>
        <position position="115"/>
    </location>
</feature>
<dbReference type="AlphaFoldDB" id="A0A0F9H270"/>
<name>A0A0F9H270_9ZZZZ</name>
<dbReference type="EMBL" id="LAZR01016289">
    <property type="protein sequence ID" value="KKM05145.1"/>
    <property type="molecule type" value="Genomic_DNA"/>
</dbReference>
<proteinExistence type="predicted"/>
<comment type="caution">
    <text evidence="1">The sequence shown here is derived from an EMBL/GenBank/DDBJ whole genome shotgun (WGS) entry which is preliminary data.</text>
</comment>
<sequence length="115" mass="12917">MTDTCNFPKCAVAKKLKIKKAEECINFTSAWWRPEEGKPVLLNDCAPKRMPLMIQELYNRMTGVQKSQEEQRNALQPLGPLLDIGVVIARSHRNAHAPCSLDESWPITSVVTAVI</sequence>
<evidence type="ECO:0000313" key="1">
    <source>
        <dbReference type="EMBL" id="KKM05145.1"/>
    </source>
</evidence>
<accession>A0A0F9H270</accession>
<protein>
    <submittedName>
        <fullName evidence="1">Uncharacterized protein</fullName>
    </submittedName>
</protein>
<organism evidence="1">
    <name type="scientific">marine sediment metagenome</name>
    <dbReference type="NCBI Taxonomy" id="412755"/>
    <lineage>
        <taxon>unclassified sequences</taxon>
        <taxon>metagenomes</taxon>
        <taxon>ecological metagenomes</taxon>
    </lineage>
</organism>
<gene>
    <name evidence="1" type="ORF">LCGC14_1757040</name>
</gene>